<name>A0A9W4X5M4_9GLOM</name>
<dbReference type="AlphaFoldDB" id="A0A9W4X5M4"/>
<evidence type="ECO:0000313" key="3">
    <source>
        <dbReference type="Proteomes" id="UP001153678"/>
    </source>
</evidence>
<feature type="compositionally biased region" description="Basic residues" evidence="1">
    <location>
        <begin position="1"/>
        <end position="11"/>
    </location>
</feature>
<organism evidence="2 3">
    <name type="scientific">Funneliformis geosporum</name>
    <dbReference type="NCBI Taxonomy" id="1117311"/>
    <lineage>
        <taxon>Eukaryota</taxon>
        <taxon>Fungi</taxon>
        <taxon>Fungi incertae sedis</taxon>
        <taxon>Mucoromycota</taxon>
        <taxon>Glomeromycotina</taxon>
        <taxon>Glomeromycetes</taxon>
        <taxon>Glomerales</taxon>
        <taxon>Glomeraceae</taxon>
        <taxon>Funneliformis</taxon>
    </lineage>
</organism>
<dbReference type="EMBL" id="CAMKVN010014810">
    <property type="protein sequence ID" value="CAI2196723.1"/>
    <property type="molecule type" value="Genomic_DNA"/>
</dbReference>
<reference evidence="2" key="1">
    <citation type="submission" date="2022-08" db="EMBL/GenBank/DDBJ databases">
        <authorList>
            <person name="Kallberg Y."/>
            <person name="Tangrot J."/>
            <person name="Rosling A."/>
        </authorList>
    </citation>
    <scope>NUCLEOTIDE SEQUENCE</scope>
    <source>
        <strain evidence="2">Wild A</strain>
    </source>
</reference>
<comment type="caution">
    <text evidence="2">The sequence shown here is derived from an EMBL/GenBank/DDBJ whole genome shotgun (WGS) entry which is preliminary data.</text>
</comment>
<keyword evidence="3" id="KW-1185">Reference proteome</keyword>
<feature type="region of interest" description="Disordered" evidence="1">
    <location>
        <begin position="1"/>
        <end position="81"/>
    </location>
</feature>
<protein>
    <submittedName>
        <fullName evidence="2">14894_t:CDS:1</fullName>
    </submittedName>
</protein>
<dbReference type="Proteomes" id="UP001153678">
    <property type="component" value="Unassembled WGS sequence"/>
</dbReference>
<feature type="non-terminal residue" evidence="2">
    <location>
        <position position="1"/>
    </location>
</feature>
<feature type="compositionally biased region" description="Polar residues" evidence="1">
    <location>
        <begin position="16"/>
        <end position="33"/>
    </location>
</feature>
<accession>A0A9W4X5M4</accession>
<feature type="compositionally biased region" description="Acidic residues" evidence="1">
    <location>
        <begin position="39"/>
        <end position="48"/>
    </location>
</feature>
<sequence length="115" mass="12651">MPPFSKQKRKTKDQPRTANVITFTDDNSLSNSFGNNPCDDPDFGDDSDNSSGSGDNINDISASNGDGNSDDNGEWDDPEEMEAEIKLNQRLKNSVYNTQSTKSQILKLDILEDSS</sequence>
<gene>
    <name evidence="2" type="ORF">FWILDA_LOCUS17721</name>
</gene>
<evidence type="ECO:0000256" key="1">
    <source>
        <dbReference type="SAM" id="MobiDB-lite"/>
    </source>
</evidence>
<proteinExistence type="predicted"/>
<feature type="compositionally biased region" description="Acidic residues" evidence="1">
    <location>
        <begin position="68"/>
        <end position="81"/>
    </location>
</feature>
<feature type="compositionally biased region" description="Low complexity" evidence="1">
    <location>
        <begin position="49"/>
        <end position="61"/>
    </location>
</feature>
<evidence type="ECO:0000313" key="2">
    <source>
        <dbReference type="EMBL" id="CAI2196723.1"/>
    </source>
</evidence>